<dbReference type="GO" id="GO:0046872">
    <property type="term" value="F:metal ion binding"/>
    <property type="evidence" value="ECO:0007669"/>
    <property type="project" value="InterPro"/>
</dbReference>
<dbReference type="InterPro" id="IPR006121">
    <property type="entry name" value="HMA_dom"/>
</dbReference>
<reference evidence="1 2" key="2">
    <citation type="submission" date="2009-02" db="EMBL/GenBank/DDBJ databases">
        <title>Draft genome sequence of Clostridium methylpentosum (DSM 5476).</title>
        <authorList>
            <person name="Sudarsanam P."/>
            <person name="Ley R."/>
            <person name="Guruge J."/>
            <person name="Turnbaugh P.J."/>
            <person name="Mahowald M."/>
            <person name="Liep D."/>
            <person name="Gordon J."/>
        </authorList>
    </citation>
    <scope>NUCLEOTIDE SEQUENCE [LARGE SCALE GENOMIC DNA]</scope>
    <source>
        <strain evidence="1 2">DSM 5476</strain>
    </source>
</reference>
<organism evidence="1 2">
    <name type="scientific">[Clostridium] methylpentosum DSM 5476</name>
    <dbReference type="NCBI Taxonomy" id="537013"/>
    <lineage>
        <taxon>Bacteria</taxon>
        <taxon>Bacillati</taxon>
        <taxon>Bacillota</taxon>
        <taxon>Clostridia</taxon>
        <taxon>Eubacteriales</taxon>
        <taxon>Oscillospiraceae</taxon>
        <taxon>Oscillospiraceae incertae sedis</taxon>
    </lineage>
</organism>
<reference evidence="1 2" key="1">
    <citation type="submission" date="2009-01" db="EMBL/GenBank/DDBJ databases">
        <authorList>
            <person name="Fulton L."/>
            <person name="Clifton S."/>
            <person name="Fulton B."/>
            <person name="Xu J."/>
            <person name="Minx P."/>
            <person name="Pepin K.H."/>
            <person name="Johnson M."/>
            <person name="Bhonagiri V."/>
            <person name="Nash W.E."/>
            <person name="Mardis E.R."/>
            <person name="Wilson R.K."/>
        </authorList>
    </citation>
    <scope>NUCLEOTIDE SEQUENCE [LARGE SCALE GENOMIC DNA]</scope>
    <source>
        <strain evidence="1 2">DSM 5476</strain>
    </source>
</reference>
<dbReference type="eggNOG" id="COG2608">
    <property type="taxonomic scope" value="Bacteria"/>
</dbReference>
<sequence>MSQESANFIVEKVHGNHDFQQIKKQLDRIHGVCCVNINDQHNLVSVDYDSSGTSYDEIENRLNKMGYEIAADASCIQTR</sequence>
<dbReference type="InterPro" id="IPR036163">
    <property type="entry name" value="HMA_dom_sf"/>
</dbReference>
<dbReference type="AlphaFoldDB" id="C0EFQ2"/>
<name>C0EFQ2_9FIRM</name>
<evidence type="ECO:0000313" key="1">
    <source>
        <dbReference type="EMBL" id="EEG29681.1"/>
    </source>
</evidence>
<protein>
    <submittedName>
        <fullName evidence="1">Uncharacterized protein</fullName>
    </submittedName>
</protein>
<proteinExistence type="predicted"/>
<dbReference type="CDD" id="cd00371">
    <property type="entry name" value="HMA"/>
    <property type="match status" value="1"/>
</dbReference>
<dbReference type="Gene3D" id="3.30.70.100">
    <property type="match status" value="1"/>
</dbReference>
<dbReference type="STRING" id="537013.CLOSTMETH_02694"/>
<accession>C0EFQ2</accession>
<dbReference type="SUPFAM" id="SSF55008">
    <property type="entry name" value="HMA, heavy metal-associated domain"/>
    <property type="match status" value="1"/>
</dbReference>
<evidence type="ECO:0000313" key="2">
    <source>
        <dbReference type="Proteomes" id="UP000003340"/>
    </source>
</evidence>
<dbReference type="EMBL" id="ACEC01000093">
    <property type="protein sequence ID" value="EEG29681.1"/>
    <property type="molecule type" value="Genomic_DNA"/>
</dbReference>
<gene>
    <name evidence="1" type="ORF">CLOSTMETH_02694</name>
</gene>
<keyword evidence="2" id="KW-1185">Reference proteome</keyword>
<dbReference type="Proteomes" id="UP000003340">
    <property type="component" value="Unassembled WGS sequence"/>
</dbReference>
<comment type="caution">
    <text evidence="1">The sequence shown here is derived from an EMBL/GenBank/DDBJ whole genome shotgun (WGS) entry which is preliminary data.</text>
</comment>
<dbReference type="HOGENOM" id="CLU_196604_0_0_9"/>